<dbReference type="AlphaFoldDB" id="A0A4Q9QEE1"/>
<protein>
    <submittedName>
        <fullName evidence="5">P-loop containing nucleoside triphosphate hydrolase protein</fullName>
    </submittedName>
</protein>
<dbReference type="InterPro" id="IPR017871">
    <property type="entry name" value="ABC_transporter-like_CS"/>
</dbReference>
<dbReference type="SMART" id="SM00382">
    <property type="entry name" value="AAA"/>
    <property type="match status" value="1"/>
</dbReference>
<name>A0A4Q9QEE1_9APHY</name>
<dbReference type="STRING" id="114155.A0A4Q9QEE1"/>
<dbReference type="OrthoDB" id="6593433at2759"/>
<evidence type="ECO:0000256" key="2">
    <source>
        <dbReference type="ARBA" id="ARBA00022840"/>
    </source>
</evidence>
<dbReference type="PANTHER" id="PTHR43119:SF1">
    <property type="entry name" value="ABC TRANSPORTER DOMAIN-CONTAINING PROTEIN"/>
    <property type="match status" value="1"/>
</dbReference>
<keyword evidence="2" id="KW-0067">ATP-binding</keyword>
<organism evidence="5 6">
    <name type="scientific">Dichomitus squalens</name>
    <dbReference type="NCBI Taxonomy" id="114155"/>
    <lineage>
        <taxon>Eukaryota</taxon>
        <taxon>Fungi</taxon>
        <taxon>Dikarya</taxon>
        <taxon>Basidiomycota</taxon>
        <taxon>Agaricomycotina</taxon>
        <taxon>Agaricomycetes</taxon>
        <taxon>Polyporales</taxon>
        <taxon>Polyporaceae</taxon>
        <taxon>Dichomitus</taxon>
    </lineage>
</organism>
<evidence type="ECO:0000256" key="1">
    <source>
        <dbReference type="ARBA" id="ARBA00022741"/>
    </source>
</evidence>
<dbReference type="EMBL" id="ML143386">
    <property type="protein sequence ID" value="TBU35772.1"/>
    <property type="molecule type" value="Genomic_DNA"/>
</dbReference>
<dbReference type="Proteomes" id="UP000292957">
    <property type="component" value="Unassembled WGS sequence"/>
</dbReference>
<dbReference type="Proteomes" id="UP000292082">
    <property type="component" value="Unassembled WGS sequence"/>
</dbReference>
<keyword evidence="1" id="KW-0547">Nucleotide-binding</keyword>
<dbReference type="InterPro" id="IPR003593">
    <property type="entry name" value="AAA+_ATPase"/>
</dbReference>
<keyword evidence="6" id="KW-1185">Reference proteome</keyword>
<dbReference type="GO" id="GO:0005524">
    <property type="term" value="F:ATP binding"/>
    <property type="evidence" value="ECO:0007669"/>
    <property type="project" value="UniProtKB-KW"/>
</dbReference>
<proteinExistence type="predicted"/>
<dbReference type="GO" id="GO:0016887">
    <property type="term" value="F:ATP hydrolysis activity"/>
    <property type="evidence" value="ECO:0007669"/>
    <property type="project" value="InterPro"/>
</dbReference>
<evidence type="ECO:0000313" key="5">
    <source>
        <dbReference type="EMBL" id="TBU65616.1"/>
    </source>
</evidence>
<evidence type="ECO:0000313" key="6">
    <source>
        <dbReference type="Proteomes" id="UP000292082"/>
    </source>
</evidence>
<reference evidence="5 6" key="1">
    <citation type="submission" date="2019-01" db="EMBL/GenBank/DDBJ databases">
        <title>Draft genome sequences of three monokaryotic isolates of the white-rot basidiomycete fungus Dichomitus squalens.</title>
        <authorList>
            <consortium name="DOE Joint Genome Institute"/>
            <person name="Lopez S.C."/>
            <person name="Andreopoulos B."/>
            <person name="Pangilinan J."/>
            <person name="Lipzen A."/>
            <person name="Riley R."/>
            <person name="Ahrendt S."/>
            <person name="Ng V."/>
            <person name="Barry K."/>
            <person name="Daum C."/>
            <person name="Grigoriev I.V."/>
            <person name="Hilden K.S."/>
            <person name="Makela M.R."/>
            <person name="de Vries R.P."/>
        </authorList>
    </citation>
    <scope>NUCLEOTIDE SEQUENCE [LARGE SCALE GENOMIC DNA]</scope>
    <source>
        <strain evidence="5 6">CBS 464.89</strain>
        <strain evidence="4">OM18370.1</strain>
    </source>
</reference>
<dbReference type="PANTHER" id="PTHR43119">
    <property type="entry name" value="ABC TRANSPORT PROTEIN ATP-BINDING COMPONENT-RELATED"/>
    <property type="match status" value="1"/>
</dbReference>
<keyword evidence="5" id="KW-0378">Hydrolase</keyword>
<gene>
    <name evidence="5" type="ORF">BD310DRAFT_953739</name>
    <name evidence="4" type="ORF">BD311DRAFT_744560</name>
</gene>
<accession>A0A4Q9QEE1</accession>
<dbReference type="EMBL" id="ML145084">
    <property type="protein sequence ID" value="TBU65616.1"/>
    <property type="molecule type" value="Genomic_DNA"/>
</dbReference>
<feature type="domain" description="ABC transporter" evidence="3">
    <location>
        <begin position="7"/>
        <end position="253"/>
    </location>
</feature>
<evidence type="ECO:0000313" key="4">
    <source>
        <dbReference type="EMBL" id="TBU35772.1"/>
    </source>
</evidence>
<dbReference type="InterPro" id="IPR003439">
    <property type="entry name" value="ABC_transporter-like_ATP-bd"/>
</dbReference>
<dbReference type="Gene3D" id="3.40.50.300">
    <property type="entry name" value="P-loop containing nucleotide triphosphate hydrolases"/>
    <property type="match status" value="1"/>
</dbReference>
<dbReference type="InterPro" id="IPR027417">
    <property type="entry name" value="P-loop_NTPase"/>
</dbReference>
<sequence length="253" mass="27693">MSIAPLLQLKDVSCYYKDKTQPIFSGVNLTLNEGDVLVFQGKSGSGKSTLLKCISHLNLYTGDILYRGQTPQSFGIPAFRTKVMYVPQRASLLPGTPRDFLKAVHTFAVHSQSSTSSKAASAFSGIFGAKQDGPDVTYHDAIDLAENWGVEHDLWDRNWSNLSGGEAQRVALALAVGLGTAEVLLLDEPTSALDSESSSRVENYLVEKVKARNSNLKALVWITHSPEQGERVGTRFVRVTPQGLREEYVHPDV</sequence>
<dbReference type="PROSITE" id="PS00211">
    <property type="entry name" value="ABC_TRANSPORTER_1"/>
    <property type="match status" value="1"/>
</dbReference>
<evidence type="ECO:0000259" key="3">
    <source>
        <dbReference type="PROSITE" id="PS50893"/>
    </source>
</evidence>
<dbReference type="Pfam" id="PF00005">
    <property type="entry name" value="ABC_tran"/>
    <property type="match status" value="1"/>
</dbReference>
<dbReference type="PROSITE" id="PS50893">
    <property type="entry name" value="ABC_TRANSPORTER_2"/>
    <property type="match status" value="1"/>
</dbReference>
<dbReference type="SUPFAM" id="SSF52540">
    <property type="entry name" value="P-loop containing nucleoside triphosphate hydrolases"/>
    <property type="match status" value="1"/>
</dbReference>